<comment type="caution">
    <text evidence="10">The sequence shown here is derived from an EMBL/GenBank/DDBJ whole genome shotgun (WGS) entry which is preliminary data.</text>
</comment>
<dbReference type="SUPFAM" id="SSF57850">
    <property type="entry name" value="RING/U-box"/>
    <property type="match status" value="1"/>
</dbReference>
<dbReference type="GO" id="GO:0005634">
    <property type="term" value="C:nucleus"/>
    <property type="evidence" value="ECO:0007669"/>
    <property type="project" value="UniProtKB-SubCell"/>
</dbReference>
<keyword evidence="5" id="KW-0539">Nucleus</keyword>
<dbReference type="InterPro" id="IPR051507">
    <property type="entry name" value="PcG_RING_finger"/>
</dbReference>
<dbReference type="OrthoDB" id="1305878at2759"/>
<organism evidence="10 11">
    <name type="scientific">Phytophthora kernoviae</name>
    <dbReference type="NCBI Taxonomy" id="325452"/>
    <lineage>
        <taxon>Eukaryota</taxon>
        <taxon>Sar</taxon>
        <taxon>Stramenopiles</taxon>
        <taxon>Oomycota</taxon>
        <taxon>Peronosporomycetes</taxon>
        <taxon>Peronosporales</taxon>
        <taxon>Peronosporaceae</taxon>
        <taxon>Phytophthora</taxon>
    </lineage>
</organism>
<evidence type="ECO:0000256" key="1">
    <source>
        <dbReference type="ARBA" id="ARBA00004123"/>
    </source>
</evidence>
<dbReference type="CDD" id="cd16102">
    <property type="entry name" value="RAWUL_PCGF_like"/>
    <property type="match status" value="1"/>
</dbReference>
<dbReference type="GO" id="GO:0008270">
    <property type="term" value="F:zinc ion binding"/>
    <property type="evidence" value="ECO:0007669"/>
    <property type="project" value="UniProtKB-KW"/>
</dbReference>
<protein>
    <recommendedName>
        <fullName evidence="8">RING-type domain-containing protein</fullName>
    </recommendedName>
</protein>
<dbReference type="Proteomes" id="UP000277300">
    <property type="component" value="Unassembled WGS sequence"/>
</dbReference>
<dbReference type="PROSITE" id="PS50089">
    <property type="entry name" value="ZF_RING_2"/>
    <property type="match status" value="1"/>
</dbReference>
<evidence type="ECO:0000256" key="6">
    <source>
        <dbReference type="PROSITE-ProRule" id="PRU00175"/>
    </source>
</evidence>
<evidence type="ECO:0000256" key="7">
    <source>
        <dbReference type="SAM" id="MobiDB-lite"/>
    </source>
</evidence>
<dbReference type="FunFam" id="3.30.40.10:FF:000033">
    <property type="entry name" value="Polycomb group RING finger protein 3"/>
    <property type="match status" value="1"/>
</dbReference>
<dbReference type="SMART" id="SM00184">
    <property type="entry name" value="RING"/>
    <property type="match status" value="1"/>
</dbReference>
<feature type="compositionally biased region" description="Basic and acidic residues" evidence="7">
    <location>
        <begin position="134"/>
        <end position="144"/>
    </location>
</feature>
<dbReference type="EMBL" id="MBAD02002223">
    <property type="protein sequence ID" value="RLN49003.1"/>
    <property type="molecule type" value="Genomic_DNA"/>
</dbReference>
<evidence type="ECO:0000313" key="10">
    <source>
        <dbReference type="EMBL" id="RLN52997.1"/>
    </source>
</evidence>
<evidence type="ECO:0000256" key="3">
    <source>
        <dbReference type="ARBA" id="ARBA00022771"/>
    </source>
</evidence>
<dbReference type="InterPro" id="IPR001841">
    <property type="entry name" value="Znf_RING"/>
</dbReference>
<comment type="subcellular location">
    <subcellularLocation>
        <location evidence="1">Nucleus</location>
    </subcellularLocation>
</comment>
<sequence>MARSSTSSGSMPPSMLDETTCGMLFVQARKETVRMVDINEFFICKLCKGYLRDAYTIKECLHTFCHGCIRGYYLYNNSCSCPTCNVSLGAKPWTQIIPDPAIQELAAKLLPDYSQKEDAEERVFYAKLGVKRKQPDTPRKDLQDSAKISRSLGPSPGHMIQFEMHPQRGPDVPLFLQLQTLKAPCMNTQAHLKIMHLRKYVAKKLKVAKPEEIEVLCKGTVVGPEYSLEFIRRTRWKENSKMILEYRRQIIAS</sequence>
<evidence type="ECO:0000256" key="2">
    <source>
        <dbReference type="ARBA" id="ARBA00022723"/>
    </source>
</evidence>
<dbReference type="PANTHER" id="PTHR45893">
    <property type="entry name" value="POLYCOMB GROUP RING FINGER PROTEIN"/>
    <property type="match status" value="1"/>
</dbReference>
<evidence type="ECO:0000313" key="12">
    <source>
        <dbReference type="Proteomes" id="UP000284657"/>
    </source>
</evidence>
<evidence type="ECO:0000313" key="9">
    <source>
        <dbReference type="EMBL" id="RLN49003.1"/>
    </source>
</evidence>
<dbReference type="InterPro" id="IPR017907">
    <property type="entry name" value="Znf_RING_CS"/>
</dbReference>
<dbReference type="InterPro" id="IPR013083">
    <property type="entry name" value="Znf_RING/FYVE/PHD"/>
</dbReference>
<dbReference type="InterPro" id="IPR032443">
    <property type="entry name" value="RAWUL"/>
</dbReference>
<feature type="domain" description="RING-type" evidence="8">
    <location>
        <begin position="44"/>
        <end position="85"/>
    </location>
</feature>
<dbReference type="Gene3D" id="3.30.40.10">
    <property type="entry name" value="Zinc/RING finger domain, C3HC4 (zinc finger)"/>
    <property type="match status" value="1"/>
</dbReference>
<evidence type="ECO:0000259" key="8">
    <source>
        <dbReference type="PROSITE" id="PS50089"/>
    </source>
</evidence>
<dbReference type="Proteomes" id="UP000284657">
    <property type="component" value="Unassembled WGS sequence"/>
</dbReference>
<gene>
    <name evidence="9" type="ORF">BBJ29_009672</name>
    <name evidence="10" type="ORF">BBP00_00009448</name>
</gene>
<proteinExistence type="predicted"/>
<keyword evidence="2" id="KW-0479">Metal-binding</keyword>
<dbReference type="EMBL" id="MBDO02000672">
    <property type="protein sequence ID" value="RLN52997.1"/>
    <property type="molecule type" value="Genomic_DNA"/>
</dbReference>
<evidence type="ECO:0000256" key="5">
    <source>
        <dbReference type="ARBA" id="ARBA00023242"/>
    </source>
</evidence>
<evidence type="ECO:0000313" key="11">
    <source>
        <dbReference type="Proteomes" id="UP000277300"/>
    </source>
</evidence>
<name>A0A3F2RCU7_9STRA</name>
<evidence type="ECO:0000256" key="4">
    <source>
        <dbReference type="ARBA" id="ARBA00022833"/>
    </source>
</evidence>
<dbReference type="Gene3D" id="3.10.20.90">
    <property type="entry name" value="Phosphatidylinositol 3-kinase Catalytic Subunit, Chain A, domain 1"/>
    <property type="match status" value="1"/>
</dbReference>
<keyword evidence="3 6" id="KW-0863">Zinc-finger</keyword>
<dbReference type="AlphaFoldDB" id="A0A3F2RCU7"/>
<feature type="region of interest" description="Disordered" evidence="7">
    <location>
        <begin position="134"/>
        <end position="154"/>
    </location>
</feature>
<accession>A0A3F2RCU7</accession>
<dbReference type="PROSITE" id="PS00518">
    <property type="entry name" value="ZF_RING_1"/>
    <property type="match status" value="1"/>
</dbReference>
<dbReference type="Pfam" id="PF13923">
    <property type="entry name" value="zf-C3HC4_2"/>
    <property type="match status" value="1"/>
</dbReference>
<dbReference type="Pfam" id="PF16207">
    <property type="entry name" value="RAWUL"/>
    <property type="match status" value="1"/>
</dbReference>
<keyword evidence="4" id="KW-0862">Zinc</keyword>
<reference evidence="11 12" key="1">
    <citation type="submission" date="2018-07" db="EMBL/GenBank/DDBJ databases">
        <title>Genome sequencing of oomycete isolates from Chile give support for New Zealand origin for Phytophthora kernoviae and make available the first Nothophytophthora sp. genome.</title>
        <authorList>
            <person name="Studholme D.J."/>
            <person name="Sanfuentes E."/>
            <person name="Panda P."/>
            <person name="Hill R."/>
            <person name="Sambles C."/>
            <person name="Grant M."/>
            <person name="Williams N.M."/>
            <person name="Mcdougal R.L."/>
        </authorList>
    </citation>
    <scope>NUCLEOTIDE SEQUENCE [LARGE SCALE GENOMIC DNA]</scope>
    <source>
        <strain evidence="10">Chile6</strain>
        <strain evidence="9">Chile7</strain>
    </source>
</reference>